<evidence type="ECO:0000313" key="3">
    <source>
        <dbReference type="RefSeq" id="XP_033536136.1"/>
    </source>
</evidence>
<keyword evidence="2" id="KW-1185">Reference proteome</keyword>
<name>A0A6G1G8S6_9PEZI</name>
<reference evidence="3" key="2">
    <citation type="submission" date="2020-04" db="EMBL/GenBank/DDBJ databases">
        <authorList>
            <consortium name="NCBI Genome Project"/>
        </authorList>
    </citation>
    <scope>NUCLEOTIDE SEQUENCE</scope>
    <source>
        <strain evidence="3">CBS 781.70</strain>
    </source>
</reference>
<reference evidence="1 3" key="1">
    <citation type="submission" date="2020-01" db="EMBL/GenBank/DDBJ databases">
        <authorList>
            <consortium name="DOE Joint Genome Institute"/>
            <person name="Haridas S."/>
            <person name="Albert R."/>
            <person name="Binder M."/>
            <person name="Bloem J."/>
            <person name="Labutti K."/>
            <person name="Salamov A."/>
            <person name="Andreopoulos B."/>
            <person name="Baker S.E."/>
            <person name="Barry K."/>
            <person name="Bills G."/>
            <person name="Bluhm B.H."/>
            <person name="Cannon C."/>
            <person name="Castanera R."/>
            <person name="Culley D.E."/>
            <person name="Daum C."/>
            <person name="Ezra D."/>
            <person name="Gonzalez J.B."/>
            <person name="Henrissat B."/>
            <person name="Kuo A."/>
            <person name="Liang C."/>
            <person name="Lipzen A."/>
            <person name="Lutzoni F."/>
            <person name="Magnuson J."/>
            <person name="Mondo S."/>
            <person name="Nolan M."/>
            <person name="Ohm R."/>
            <person name="Pangilinan J."/>
            <person name="Park H.-J."/>
            <person name="Ramirez L."/>
            <person name="Alfaro M."/>
            <person name="Sun H."/>
            <person name="Tritt A."/>
            <person name="Yoshinaga Y."/>
            <person name="Zwiers L.-H."/>
            <person name="Turgeon B.G."/>
            <person name="Goodwin S.B."/>
            <person name="Spatafora J.W."/>
            <person name="Crous P.W."/>
            <person name="Grigoriev I.V."/>
        </authorList>
    </citation>
    <scope>NUCLEOTIDE SEQUENCE</scope>
    <source>
        <strain evidence="1 3">CBS 781.70</strain>
    </source>
</reference>
<dbReference type="EMBL" id="ML975153">
    <property type="protein sequence ID" value="KAF1814505.1"/>
    <property type="molecule type" value="Genomic_DNA"/>
</dbReference>
<organism evidence="1">
    <name type="scientific">Eremomyces bilateralis CBS 781.70</name>
    <dbReference type="NCBI Taxonomy" id="1392243"/>
    <lineage>
        <taxon>Eukaryota</taxon>
        <taxon>Fungi</taxon>
        <taxon>Dikarya</taxon>
        <taxon>Ascomycota</taxon>
        <taxon>Pezizomycotina</taxon>
        <taxon>Dothideomycetes</taxon>
        <taxon>Dothideomycetes incertae sedis</taxon>
        <taxon>Eremomycetales</taxon>
        <taxon>Eremomycetaceae</taxon>
        <taxon>Eremomyces</taxon>
    </lineage>
</organism>
<accession>A0A6G1G8S6</accession>
<evidence type="ECO:0000313" key="2">
    <source>
        <dbReference type="Proteomes" id="UP000504638"/>
    </source>
</evidence>
<gene>
    <name evidence="1 3" type="ORF">P152DRAFT_275908</name>
</gene>
<reference evidence="3" key="3">
    <citation type="submission" date="2025-04" db="UniProtKB">
        <authorList>
            <consortium name="RefSeq"/>
        </authorList>
    </citation>
    <scope>IDENTIFICATION</scope>
    <source>
        <strain evidence="3">CBS 781.70</strain>
    </source>
</reference>
<protein>
    <submittedName>
        <fullName evidence="1 3">Uncharacterized protein</fullName>
    </submittedName>
</protein>
<dbReference type="GeneID" id="54415460"/>
<proteinExistence type="predicted"/>
<dbReference type="AlphaFoldDB" id="A0A6G1G8S6"/>
<dbReference type="RefSeq" id="XP_033536136.1">
    <property type="nucleotide sequence ID" value="XM_033674890.1"/>
</dbReference>
<sequence length="154" mass="17864">MPIATSMLRTLPVYTLSFVWSQWSMVMSSRRLVPVVEIPRFFYNFFCMNSRPRGYSCSRARGDRLLLHWNSTVLVWAAKKVPVSECVVSGHEWYANGWIKYLLLSNSPSCAGPIRFRTVPVTKRQNLPSNRERSHSYEADALSPKLFQILQIYN</sequence>
<dbReference type="Proteomes" id="UP000504638">
    <property type="component" value="Unplaced"/>
</dbReference>
<evidence type="ECO:0000313" key="1">
    <source>
        <dbReference type="EMBL" id="KAF1814505.1"/>
    </source>
</evidence>